<keyword evidence="4" id="KW-1185">Reference proteome</keyword>
<organism evidence="3 4">
    <name type="scientific">Hymenobacter perfusus</name>
    <dbReference type="NCBI Taxonomy" id="1236770"/>
    <lineage>
        <taxon>Bacteria</taxon>
        <taxon>Pseudomonadati</taxon>
        <taxon>Bacteroidota</taxon>
        <taxon>Cytophagia</taxon>
        <taxon>Cytophagales</taxon>
        <taxon>Hymenobacteraceae</taxon>
        <taxon>Hymenobacter</taxon>
    </lineage>
</organism>
<evidence type="ECO:0000259" key="2">
    <source>
        <dbReference type="Pfam" id="PF03167"/>
    </source>
</evidence>
<dbReference type="InterPro" id="IPR005122">
    <property type="entry name" value="Uracil-DNA_glycosylase-like"/>
</dbReference>
<comment type="caution">
    <text evidence="3">The sequence shown here is derived from an EMBL/GenBank/DDBJ whole genome shotgun (WGS) entry which is preliminary data.</text>
</comment>
<proteinExistence type="predicted"/>
<feature type="coiled-coil region" evidence="1">
    <location>
        <begin position="212"/>
        <end position="246"/>
    </location>
</feature>
<sequence>MTEIGSLLTQVRKLSYPACMKPVAGEVKGRAFFPGGKGTFDDSSIISDKPIMVVGQDFDVEANFSKAEAAGQENIKQNPTWRNLLALLEEVRISPQSCFFTNAIMGVRVDLSPGSQNKQKNTGDSPAFKHPDFIIECQDFFLKQLEMQRPRLILVLGKMPAKFLATMVEDLRPWKQLQTITEIDNAGQQLMCDATFSNDVKTTLVLLTHPSFRHLNIQKRRYKNNLTGAEAELEMLKDALKTINAA</sequence>
<dbReference type="Gene3D" id="3.40.470.10">
    <property type="entry name" value="Uracil-DNA glycosylase-like domain"/>
    <property type="match status" value="1"/>
</dbReference>
<keyword evidence="1" id="KW-0175">Coiled coil</keyword>
<dbReference type="EMBL" id="RWIU01000001">
    <property type="protein sequence ID" value="RSK45651.1"/>
    <property type="molecule type" value="Genomic_DNA"/>
</dbReference>
<reference evidence="3 4" key="1">
    <citation type="submission" date="2018-12" db="EMBL/GenBank/DDBJ databases">
        <authorList>
            <person name="Feng G."/>
            <person name="Zhu H."/>
        </authorList>
    </citation>
    <scope>NUCLEOTIDE SEQUENCE [LARGE SCALE GENOMIC DNA]</scope>
    <source>
        <strain evidence="3 4">LMG 26000</strain>
    </source>
</reference>
<dbReference type="SUPFAM" id="SSF52141">
    <property type="entry name" value="Uracil-DNA glycosylase-like"/>
    <property type="match status" value="1"/>
</dbReference>
<dbReference type="OrthoDB" id="113175at2"/>
<accession>A0A3R9NXJ2</accession>
<gene>
    <name evidence="3" type="ORF">EI293_00305</name>
</gene>
<evidence type="ECO:0000256" key="1">
    <source>
        <dbReference type="SAM" id="Coils"/>
    </source>
</evidence>
<protein>
    <recommendedName>
        <fullName evidence="2">Uracil-DNA glycosylase-like domain-containing protein</fullName>
    </recommendedName>
</protein>
<feature type="domain" description="Uracil-DNA glycosylase-like" evidence="2">
    <location>
        <begin position="83"/>
        <end position="219"/>
    </location>
</feature>
<dbReference type="Proteomes" id="UP000270291">
    <property type="component" value="Unassembled WGS sequence"/>
</dbReference>
<dbReference type="InterPro" id="IPR036895">
    <property type="entry name" value="Uracil-DNA_glycosylase-like_sf"/>
</dbReference>
<dbReference type="AlphaFoldDB" id="A0A3R9NXJ2"/>
<name>A0A3R9NXJ2_9BACT</name>
<evidence type="ECO:0000313" key="4">
    <source>
        <dbReference type="Proteomes" id="UP000270291"/>
    </source>
</evidence>
<dbReference type="Pfam" id="PF03167">
    <property type="entry name" value="UDG"/>
    <property type="match status" value="1"/>
</dbReference>
<evidence type="ECO:0000313" key="3">
    <source>
        <dbReference type="EMBL" id="RSK45651.1"/>
    </source>
</evidence>